<dbReference type="AlphaFoldDB" id="A0A9X4MQQ9"/>
<sequence>MELGIILKNDELVVDSLTVAEVFEKEHRNILKDIRKIEEYFDTANFNQLKSEPVEFSQGKIAPANFSQLKSEPAEFSQHNFVPADFEDYFYLETYRDKQGKERPVYYMNQKGFTLLVMGYTGQRAFSYKVAYIEQFEEMKRSLQGQNREEMTQAQLLAYIKHYLSGSRVIIQPKDEEMYLDYYCVGIYSLLRYYGFKKSIPCSYIRELRPKVMEIGLAGFEEIVNYCAVKNKLKLAYVKATAQDFQASEVDQAQPPLFSILGLLDYKEEVAT</sequence>
<reference evidence="1" key="1">
    <citation type="submission" date="2022-07" db="EMBL/GenBank/DDBJ databases">
        <title>Whole Genome Sequencing of Streptococcus suis.</title>
        <authorList>
            <person name="Dai X."/>
            <person name="Huang J."/>
            <person name="Wang L."/>
        </authorList>
    </citation>
    <scope>NUCLEOTIDE SEQUENCE</scope>
    <source>
        <strain evidence="1">HDJ11</strain>
    </source>
</reference>
<gene>
    <name evidence="1" type="ORF">NOL11_01275</name>
</gene>
<evidence type="ECO:0000313" key="1">
    <source>
        <dbReference type="EMBL" id="MDG4515609.1"/>
    </source>
</evidence>
<dbReference type="Pfam" id="PF09669">
    <property type="entry name" value="Phage_pRha"/>
    <property type="match status" value="1"/>
</dbReference>
<dbReference type="InterPro" id="IPR014054">
    <property type="entry name" value="Phage_regulatory_Rha"/>
</dbReference>
<dbReference type="RefSeq" id="WP_277943686.1">
    <property type="nucleotide sequence ID" value="NZ_JANFMI010000003.1"/>
</dbReference>
<dbReference type="EMBL" id="JANFMI010000003">
    <property type="protein sequence ID" value="MDG4515609.1"/>
    <property type="molecule type" value="Genomic_DNA"/>
</dbReference>
<accession>A0A9X4MQQ9</accession>
<evidence type="ECO:0000313" key="2">
    <source>
        <dbReference type="Proteomes" id="UP001152877"/>
    </source>
</evidence>
<organism evidence="1 2">
    <name type="scientific">Streptococcus suis</name>
    <dbReference type="NCBI Taxonomy" id="1307"/>
    <lineage>
        <taxon>Bacteria</taxon>
        <taxon>Bacillati</taxon>
        <taxon>Bacillota</taxon>
        <taxon>Bacilli</taxon>
        <taxon>Lactobacillales</taxon>
        <taxon>Streptococcaceae</taxon>
        <taxon>Streptococcus</taxon>
    </lineage>
</organism>
<protein>
    <submittedName>
        <fullName evidence="1">Rha family transcriptional regulator</fullName>
    </submittedName>
</protein>
<comment type="caution">
    <text evidence="1">The sequence shown here is derived from an EMBL/GenBank/DDBJ whole genome shotgun (WGS) entry which is preliminary data.</text>
</comment>
<proteinExistence type="predicted"/>
<dbReference type="NCBIfam" id="TIGR02681">
    <property type="entry name" value="phage_pRha"/>
    <property type="match status" value="1"/>
</dbReference>
<name>A0A9X4MQQ9_STRSU</name>
<dbReference type="Proteomes" id="UP001152877">
    <property type="component" value="Unassembled WGS sequence"/>
</dbReference>